<evidence type="ECO:0000256" key="1">
    <source>
        <dbReference type="SAM" id="MobiDB-lite"/>
    </source>
</evidence>
<comment type="caution">
    <text evidence="2">The sequence shown here is derived from an EMBL/GenBank/DDBJ whole genome shotgun (WGS) entry which is preliminary data.</text>
</comment>
<organism evidence="2 3">
    <name type="scientific">Prorocentrum cordatum</name>
    <dbReference type="NCBI Taxonomy" id="2364126"/>
    <lineage>
        <taxon>Eukaryota</taxon>
        <taxon>Sar</taxon>
        <taxon>Alveolata</taxon>
        <taxon>Dinophyceae</taxon>
        <taxon>Prorocentrales</taxon>
        <taxon>Prorocentraceae</taxon>
        <taxon>Prorocentrum</taxon>
    </lineage>
</organism>
<accession>A0ABN9PNV6</accession>
<feature type="non-terminal residue" evidence="2">
    <location>
        <position position="1"/>
    </location>
</feature>
<protein>
    <submittedName>
        <fullName evidence="2">Uncharacterized protein</fullName>
    </submittedName>
</protein>
<dbReference type="EMBL" id="CAUYUJ010000700">
    <property type="protein sequence ID" value="CAK0792039.1"/>
    <property type="molecule type" value="Genomic_DNA"/>
</dbReference>
<evidence type="ECO:0000313" key="3">
    <source>
        <dbReference type="Proteomes" id="UP001189429"/>
    </source>
</evidence>
<dbReference type="Proteomes" id="UP001189429">
    <property type="component" value="Unassembled WGS sequence"/>
</dbReference>
<feature type="region of interest" description="Disordered" evidence="1">
    <location>
        <begin position="1"/>
        <end position="43"/>
    </location>
</feature>
<reference evidence="2" key="1">
    <citation type="submission" date="2023-10" db="EMBL/GenBank/DDBJ databases">
        <authorList>
            <person name="Chen Y."/>
            <person name="Shah S."/>
            <person name="Dougan E. K."/>
            <person name="Thang M."/>
            <person name="Chan C."/>
        </authorList>
    </citation>
    <scope>NUCLEOTIDE SEQUENCE [LARGE SCALE GENOMIC DNA]</scope>
</reference>
<proteinExistence type="predicted"/>
<evidence type="ECO:0000313" key="2">
    <source>
        <dbReference type="EMBL" id="CAK0792039.1"/>
    </source>
</evidence>
<gene>
    <name evidence="2" type="ORF">PCOR1329_LOCUS2762</name>
</gene>
<name>A0ABN9PNV6_9DINO</name>
<sequence>VLLAARARPAEHCPPGRRRHPRALGPPARPSSGGGRRAAVPCRRPGCRRASRAELACGAATSKHSMGFSVRGSTASTEDAEKASFQQCAVTNCAKLAEKYVGLRSATDVAAKFGQVVGQRPNDSVRYGAMTSGDKVGLEKDSAASELLECEKRCARRHWPSAETKPWIGEVVLQIVNTAPDMHKEQGKLGRFF</sequence>
<keyword evidence="3" id="KW-1185">Reference proteome</keyword>